<dbReference type="AlphaFoldDB" id="F4GIT0"/>
<dbReference type="Gene3D" id="3.40.50.300">
    <property type="entry name" value="P-loop containing nucleotide triphosphate hydrolases"/>
    <property type="match status" value="1"/>
</dbReference>
<feature type="domain" description="ABC transporter" evidence="4">
    <location>
        <begin position="11"/>
        <end position="264"/>
    </location>
</feature>
<dbReference type="InterPro" id="IPR027417">
    <property type="entry name" value="P-loop_NTPase"/>
</dbReference>
<dbReference type="PANTHER" id="PTHR42711">
    <property type="entry name" value="ABC TRANSPORTER ATP-BINDING PROTEIN"/>
    <property type="match status" value="1"/>
</dbReference>
<dbReference type="EMBL" id="CP002659">
    <property type="protein sequence ID" value="AEC02698.1"/>
    <property type="molecule type" value="Genomic_DNA"/>
</dbReference>
<dbReference type="InterPro" id="IPR003439">
    <property type="entry name" value="ABC_transporter-like_ATP-bd"/>
</dbReference>
<evidence type="ECO:0000259" key="4">
    <source>
        <dbReference type="PROSITE" id="PS50893"/>
    </source>
</evidence>
<dbReference type="KEGG" id="scc:Spico_1495"/>
<dbReference type="InterPro" id="IPR003593">
    <property type="entry name" value="AAA+_ATPase"/>
</dbReference>
<evidence type="ECO:0000313" key="6">
    <source>
        <dbReference type="Proteomes" id="UP000007939"/>
    </source>
</evidence>
<dbReference type="RefSeq" id="WP_013740092.1">
    <property type="nucleotide sequence ID" value="NC_015436.1"/>
</dbReference>
<keyword evidence="6" id="KW-1185">Reference proteome</keyword>
<protein>
    <submittedName>
        <fullName evidence="5">ABC transporter related protein</fullName>
    </submittedName>
</protein>
<dbReference type="InterPro" id="IPR050763">
    <property type="entry name" value="ABC_transporter_ATP-binding"/>
</dbReference>
<dbReference type="SUPFAM" id="SSF52540">
    <property type="entry name" value="P-loop containing nucleoside triphosphate hydrolases"/>
    <property type="match status" value="1"/>
</dbReference>
<evidence type="ECO:0000256" key="1">
    <source>
        <dbReference type="ARBA" id="ARBA00022448"/>
    </source>
</evidence>
<dbReference type="InterPro" id="IPR017871">
    <property type="entry name" value="ABC_transporter-like_CS"/>
</dbReference>
<dbReference type="PROSITE" id="PS00211">
    <property type="entry name" value="ABC_TRANSPORTER_1"/>
    <property type="match status" value="1"/>
</dbReference>
<dbReference type="eggNOG" id="COG4586">
    <property type="taxonomic scope" value="Bacteria"/>
</dbReference>
<dbReference type="OrthoDB" id="9775135at2"/>
<reference evidence="5 6" key="2">
    <citation type="journal article" date="2012" name="Stand. Genomic Sci.">
        <title>Complete genome sequence of the termite hindgut bacterium Spirochaeta coccoides type strain (SPN1(T)), reclassification in the genus Sphaerochaeta as Sphaerochaeta coccoides comb. nov. and emendations of the family Spirochaetaceae and the genus Sphaerochaeta.</title>
        <authorList>
            <person name="Abt B."/>
            <person name="Han C."/>
            <person name="Scheuner C."/>
            <person name="Lu M."/>
            <person name="Lapidus A."/>
            <person name="Nolan M."/>
            <person name="Lucas S."/>
            <person name="Hammon N."/>
            <person name="Deshpande S."/>
            <person name="Cheng J.F."/>
            <person name="Tapia R."/>
            <person name="Goodwin L.A."/>
            <person name="Pitluck S."/>
            <person name="Liolios K."/>
            <person name="Pagani I."/>
            <person name="Ivanova N."/>
            <person name="Mavromatis K."/>
            <person name="Mikhailova N."/>
            <person name="Huntemann M."/>
            <person name="Pati A."/>
            <person name="Chen A."/>
            <person name="Palaniappan K."/>
            <person name="Land M."/>
            <person name="Hauser L."/>
            <person name="Brambilla E.M."/>
            <person name="Rohde M."/>
            <person name="Spring S."/>
            <person name="Gronow S."/>
            <person name="Goker M."/>
            <person name="Woyke T."/>
            <person name="Bristow J."/>
            <person name="Eisen J.A."/>
            <person name="Markowitz V."/>
            <person name="Hugenholtz P."/>
            <person name="Kyrpides N.C."/>
            <person name="Klenk H.P."/>
            <person name="Detter J.C."/>
        </authorList>
    </citation>
    <scope>NUCLEOTIDE SEQUENCE [LARGE SCALE GENOMIC DNA]</scope>
    <source>
        <strain evidence="6">ATCC BAA-1237 / DSM 17374 / SPN1</strain>
    </source>
</reference>
<dbReference type="STRING" id="760011.Spico_1495"/>
<reference evidence="6" key="1">
    <citation type="submission" date="2011-04" db="EMBL/GenBank/DDBJ databases">
        <title>The complete genome of Spirochaeta coccoides DSM 17374.</title>
        <authorList>
            <person name="Lucas S."/>
            <person name="Copeland A."/>
            <person name="Lapidus A."/>
            <person name="Bruce D."/>
            <person name="Goodwin L."/>
            <person name="Pitluck S."/>
            <person name="Peters L."/>
            <person name="Kyrpides N."/>
            <person name="Mavromatis K."/>
            <person name="Pagani I."/>
            <person name="Ivanova N."/>
            <person name="Ovchinnikova G."/>
            <person name="Lu M."/>
            <person name="Detter J.C."/>
            <person name="Tapia R."/>
            <person name="Han C."/>
            <person name="Land M."/>
            <person name="Hauser L."/>
            <person name="Markowitz V."/>
            <person name="Cheng J.-F."/>
            <person name="Hugenholtz P."/>
            <person name="Woyke T."/>
            <person name="Wu D."/>
            <person name="Spring S."/>
            <person name="Schroeder M."/>
            <person name="Brambilla E."/>
            <person name="Klenk H.-P."/>
            <person name="Eisen J.A."/>
        </authorList>
    </citation>
    <scope>NUCLEOTIDE SEQUENCE [LARGE SCALE GENOMIC DNA]</scope>
    <source>
        <strain evidence="6">ATCC BAA-1237 / DSM 17374 / SPN1</strain>
    </source>
</reference>
<dbReference type="Pfam" id="PF00005">
    <property type="entry name" value="ABC_tran"/>
    <property type="match status" value="1"/>
</dbReference>
<keyword evidence="2" id="KW-0547">Nucleotide-binding</keyword>
<accession>F4GIT0</accession>
<keyword evidence="1" id="KW-0813">Transport</keyword>
<proteinExistence type="predicted"/>
<keyword evidence="3" id="KW-0067">ATP-binding</keyword>
<evidence type="ECO:0000256" key="3">
    <source>
        <dbReference type="ARBA" id="ARBA00022840"/>
    </source>
</evidence>
<organism evidence="5 6">
    <name type="scientific">Parasphaerochaeta coccoides (strain ATCC BAA-1237 / DSM 17374 / SPN1)</name>
    <name type="common">Sphaerochaeta coccoides</name>
    <dbReference type="NCBI Taxonomy" id="760011"/>
    <lineage>
        <taxon>Bacteria</taxon>
        <taxon>Pseudomonadati</taxon>
        <taxon>Spirochaetota</taxon>
        <taxon>Spirochaetia</taxon>
        <taxon>Spirochaetales</taxon>
        <taxon>Sphaerochaetaceae</taxon>
        <taxon>Parasphaerochaeta</taxon>
    </lineage>
</organism>
<dbReference type="GO" id="GO:0016887">
    <property type="term" value="F:ATP hydrolysis activity"/>
    <property type="evidence" value="ECO:0007669"/>
    <property type="project" value="InterPro"/>
</dbReference>
<dbReference type="Proteomes" id="UP000007939">
    <property type="component" value="Chromosome"/>
</dbReference>
<name>F4GIT0_PARC1</name>
<dbReference type="PANTHER" id="PTHR42711:SF4">
    <property type="entry name" value="ABC TRANSPORTER RELATED"/>
    <property type="match status" value="1"/>
</dbReference>
<evidence type="ECO:0000256" key="2">
    <source>
        <dbReference type="ARBA" id="ARBA00022741"/>
    </source>
</evidence>
<dbReference type="HOGENOM" id="CLU_000604_1_2_12"/>
<dbReference type="PROSITE" id="PS50893">
    <property type="entry name" value="ABC_TRANSPORTER_2"/>
    <property type="match status" value="1"/>
</dbReference>
<dbReference type="SMART" id="SM00382">
    <property type="entry name" value="AAA"/>
    <property type="match status" value="1"/>
</dbReference>
<evidence type="ECO:0000313" key="5">
    <source>
        <dbReference type="EMBL" id="AEC02698.1"/>
    </source>
</evidence>
<gene>
    <name evidence="5" type="ordered locus">Spico_1495</name>
</gene>
<sequence>MSVQAVSDVVIRVENLTKEYSYYTKEQGLSGSIHNIFYRKKLTKCAVKNISFEVKKGSIVGFVGLNGAGKTTTLKILSGLIKETSGKTEVLGYYPFHKKKDFLKRISMIMGNKSQLWWDLPAIDSFYLNKAIYEIDENLFKSRLDNMVVLLGVKDLLNIQVRRLSLGERMKMELIAALLHYPEVIFLDEPTIGLDVITQYNIRNFLKDYVEKNKATIILTSHNFNDIVSLCDSIILLNHGEIIYSNKFSSFQRDVFITKDIILKMKKPITKEIKLRLSEENNLKYVTEGENLIRVTCSNECSIDVVAYLVRNVLDEIQDLSIENPNMDDVIRSIYQREA</sequence>
<dbReference type="GO" id="GO:0005524">
    <property type="term" value="F:ATP binding"/>
    <property type="evidence" value="ECO:0007669"/>
    <property type="project" value="UniProtKB-KW"/>
</dbReference>